<gene>
    <name evidence="1" type="ORF">SDC9_203948</name>
</gene>
<name>A0A645IZH0_9ZZZZ</name>
<comment type="caution">
    <text evidence="1">The sequence shown here is derived from an EMBL/GenBank/DDBJ whole genome shotgun (WGS) entry which is preliminary data.</text>
</comment>
<evidence type="ECO:0000313" key="1">
    <source>
        <dbReference type="EMBL" id="MPN56262.1"/>
    </source>
</evidence>
<sequence>MEIDVDYSKSFSFAVKLDKILYFCKKRLEYEKVAKLQIPDSERTARNDLSELAEKQILKRIGETNQAKYVFA</sequence>
<dbReference type="EMBL" id="VSSQ01126400">
    <property type="protein sequence ID" value="MPN56262.1"/>
    <property type="molecule type" value="Genomic_DNA"/>
</dbReference>
<accession>A0A645IZH0</accession>
<proteinExistence type="predicted"/>
<organism evidence="1">
    <name type="scientific">bioreactor metagenome</name>
    <dbReference type="NCBI Taxonomy" id="1076179"/>
    <lineage>
        <taxon>unclassified sequences</taxon>
        <taxon>metagenomes</taxon>
        <taxon>ecological metagenomes</taxon>
    </lineage>
</organism>
<protein>
    <submittedName>
        <fullName evidence="1">Uncharacterized protein</fullName>
    </submittedName>
</protein>
<reference evidence="1" key="1">
    <citation type="submission" date="2019-08" db="EMBL/GenBank/DDBJ databases">
        <authorList>
            <person name="Kucharzyk K."/>
            <person name="Murdoch R.W."/>
            <person name="Higgins S."/>
            <person name="Loffler F."/>
        </authorList>
    </citation>
    <scope>NUCLEOTIDE SEQUENCE</scope>
</reference>
<dbReference type="AlphaFoldDB" id="A0A645IZH0"/>